<name>A0AAN8J6I5_PATCE</name>
<comment type="similarity">
    <text evidence="2">Belongs to the ESF2/ABP1 family.</text>
</comment>
<evidence type="ECO:0000313" key="7">
    <source>
        <dbReference type="EMBL" id="KAK6171212.1"/>
    </source>
</evidence>
<feature type="compositionally biased region" description="Basic residues" evidence="6">
    <location>
        <begin position="154"/>
        <end position="166"/>
    </location>
</feature>
<comment type="caution">
    <text evidence="7">The sequence shown here is derived from an EMBL/GenBank/DDBJ whole genome shotgun (WGS) entry which is preliminary data.</text>
</comment>
<dbReference type="GO" id="GO:0000472">
    <property type="term" value="P:endonucleolytic cleavage to generate mature 5'-end of SSU-rRNA from (SSU-rRNA, 5.8S rRNA, LSU-rRNA)"/>
    <property type="evidence" value="ECO:0007669"/>
    <property type="project" value="TreeGrafter"/>
</dbReference>
<evidence type="ECO:0000256" key="6">
    <source>
        <dbReference type="SAM" id="MobiDB-lite"/>
    </source>
</evidence>
<sequence>MEQDNITEIKSLPKTKKKTVEPGVIYLSRIPNGMTVRSFKEILGRYGTITHCYLQPDEKTVTKKGRKYSEGWIEYSDKKISKRVALSLNCQRVGIKKRSKWYDELWNMKYLSNFKWFHLTERLEYERALREQKLRKEVTQAKKETSFHIQNIGKSKKMRKMEKKKKEKPEEFKDDQKPDRLFSYKLKDTENEILARKTSRNNDSLKSFNPDNYVNPKSVKANTSFLKNIFSGGL</sequence>
<accession>A0AAN8J6I5</accession>
<gene>
    <name evidence="7" type="ORF">SNE40_019449</name>
</gene>
<evidence type="ECO:0000256" key="4">
    <source>
        <dbReference type="ARBA" id="ARBA00022884"/>
    </source>
</evidence>
<dbReference type="GO" id="GO:0005730">
    <property type="term" value="C:nucleolus"/>
    <property type="evidence" value="ECO:0007669"/>
    <property type="project" value="UniProtKB-SubCell"/>
</dbReference>
<proteinExistence type="inferred from homology"/>
<evidence type="ECO:0000256" key="3">
    <source>
        <dbReference type="ARBA" id="ARBA00020737"/>
    </source>
</evidence>
<dbReference type="GO" id="GO:0000480">
    <property type="term" value="P:endonucleolytic cleavage in 5'-ETS of tricistronic rRNA transcript (SSU-rRNA, 5.8S rRNA, LSU-rRNA)"/>
    <property type="evidence" value="ECO:0007669"/>
    <property type="project" value="TreeGrafter"/>
</dbReference>
<evidence type="ECO:0000256" key="2">
    <source>
        <dbReference type="ARBA" id="ARBA00005819"/>
    </source>
</evidence>
<evidence type="ECO:0000256" key="5">
    <source>
        <dbReference type="ARBA" id="ARBA00023242"/>
    </source>
</evidence>
<dbReference type="InterPro" id="IPR039119">
    <property type="entry name" value="ABT1/Esf2"/>
</dbReference>
<comment type="subcellular location">
    <subcellularLocation>
        <location evidence="1">Nucleus</location>
        <location evidence="1">Nucleolus</location>
    </subcellularLocation>
</comment>
<dbReference type="InterPro" id="IPR035979">
    <property type="entry name" value="RBD_domain_sf"/>
</dbReference>
<dbReference type="PANTHER" id="PTHR12311:SF7">
    <property type="entry name" value="ACTIVATOR OF BASAL TRANSCRIPTION 1"/>
    <property type="match status" value="1"/>
</dbReference>
<dbReference type="PANTHER" id="PTHR12311">
    <property type="entry name" value="ACTIVATOR OF BASAL TRANSCRIPTION 1"/>
    <property type="match status" value="1"/>
</dbReference>
<protein>
    <recommendedName>
        <fullName evidence="3">Activator of basal transcription 1</fullName>
    </recommendedName>
</protein>
<feature type="region of interest" description="Disordered" evidence="6">
    <location>
        <begin position="152"/>
        <end position="175"/>
    </location>
</feature>
<dbReference type="EMBL" id="JAZGQO010000014">
    <property type="protein sequence ID" value="KAK6171212.1"/>
    <property type="molecule type" value="Genomic_DNA"/>
</dbReference>
<keyword evidence="5" id="KW-0539">Nucleus</keyword>
<dbReference type="InterPro" id="IPR034353">
    <property type="entry name" value="ABT1/ESF2_RRM"/>
</dbReference>
<dbReference type="CDD" id="cd12263">
    <property type="entry name" value="RRM_ABT1_like"/>
    <property type="match status" value="1"/>
</dbReference>
<keyword evidence="8" id="KW-1185">Reference proteome</keyword>
<dbReference type="Gene3D" id="3.30.70.330">
    <property type="match status" value="1"/>
</dbReference>
<dbReference type="Proteomes" id="UP001347796">
    <property type="component" value="Unassembled WGS sequence"/>
</dbReference>
<dbReference type="GO" id="GO:0003723">
    <property type="term" value="F:RNA binding"/>
    <property type="evidence" value="ECO:0007669"/>
    <property type="project" value="UniProtKB-KW"/>
</dbReference>
<evidence type="ECO:0000313" key="8">
    <source>
        <dbReference type="Proteomes" id="UP001347796"/>
    </source>
</evidence>
<dbReference type="SUPFAM" id="SSF54928">
    <property type="entry name" value="RNA-binding domain, RBD"/>
    <property type="match status" value="1"/>
</dbReference>
<dbReference type="InterPro" id="IPR012677">
    <property type="entry name" value="Nucleotide-bd_a/b_plait_sf"/>
</dbReference>
<reference evidence="7 8" key="1">
    <citation type="submission" date="2024-01" db="EMBL/GenBank/DDBJ databases">
        <title>The genome of the rayed Mediterranean limpet Patella caerulea (Linnaeus, 1758).</title>
        <authorList>
            <person name="Anh-Thu Weber A."/>
            <person name="Halstead-Nussloch G."/>
        </authorList>
    </citation>
    <scope>NUCLEOTIDE SEQUENCE [LARGE SCALE GENOMIC DNA]</scope>
    <source>
        <strain evidence="7">AATW-2023a</strain>
        <tissue evidence="7">Whole specimen</tissue>
    </source>
</reference>
<organism evidence="7 8">
    <name type="scientific">Patella caerulea</name>
    <name type="common">Rayed Mediterranean limpet</name>
    <dbReference type="NCBI Taxonomy" id="87958"/>
    <lineage>
        <taxon>Eukaryota</taxon>
        <taxon>Metazoa</taxon>
        <taxon>Spiralia</taxon>
        <taxon>Lophotrochozoa</taxon>
        <taxon>Mollusca</taxon>
        <taxon>Gastropoda</taxon>
        <taxon>Patellogastropoda</taxon>
        <taxon>Patelloidea</taxon>
        <taxon>Patellidae</taxon>
        <taxon>Patella</taxon>
    </lineage>
</organism>
<evidence type="ECO:0000256" key="1">
    <source>
        <dbReference type="ARBA" id="ARBA00004604"/>
    </source>
</evidence>
<dbReference type="GO" id="GO:0000447">
    <property type="term" value="P:endonucleolytic cleavage in ITS1 to separate SSU-rRNA from 5.8S rRNA and LSU-rRNA from tricistronic rRNA transcript (SSU-rRNA, 5.8S rRNA, LSU-rRNA)"/>
    <property type="evidence" value="ECO:0007669"/>
    <property type="project" value="TreeGrafter"/>
</dbReference>
<keyword evidence="4" id="KW-0694">RNA-binding</keyword>
<dbReference type="AlphaFoldDB" id="A0AAN8J6I5"/>
<dbReference type="GO" id="GO:0034462">
    <property type="term" value="P:small-subunit processome assembly"/>
    <property type="evidence" value="ECO:0007669"/>
    <property type="project" value="TreeGrafter"/>
</dbReference>